<gene>
    <name evidence="1" type="ORF">BpHYR1_052264</name>
</gene>
<comment type="caution">
    <text evidence="1">The sequence shown here is derived from an EMBL/GenBank/DDBJ whole genome shotgun (WGS) entry which is preliminary data.</text>
</comment>
<dbReference type="AlphaFoldDB" id="A0A3M7TAH9"/>
<reference evidence="1 2" key="1">
    <citation type="journal article" date="2018" name="Sci. Rep.">
        <title>Genomic signatures of local adaptation to the degree of environmental predictability in rotifers.</title>
        <authorList>
            <person name="Franch-Gras L."/>
            <person name="Hahn C."/>
            <person name="Garcia-Roger E.M."/>
            <person name="Carmona M.J."/>
            <person name="Serra M."/>
            <person name="Gomez A."/>
        </authorList>
    </citation>
    <scope>NUCLEOTIDE SEQUENCE [LARGE SCALE GENOMIC DNA]</scope>
    <source>
        <strain evidence="1">HYR1</strain>
    </source>
</reference>
<evidence type="ECO:0000313" key="2">
    <source>
        <dbReference type="Proteomes" id="UP000276133"/>
    </source>
</evidence>
<sequence>MLKLIKQPNRTKIQYFTSRGLKKTQITYSLESTFDLSEGYVRAGLSYSIPLVHYLNMQHLSFSLAQILVTFI</sequence>
<accession>A0A3M7TAH9</accession>
<organism evidence="1 2">
    <name type="scientific">Brachionus plicatilis</name>
    <name type="common">Marine rotifer</name>
    <name type="synonym">Brachionus muelleri</name>
    <dbReference type="NCBI Taxonomy" id="10195"/>
    <lineage>
        <taxon>Eukaryota</taxon>
        <taxon>Metazoa</taxon>
        <taxon>Spiralia</taxon>
        <taxon>Gnathifera</taxon>
        <taxon>Rotifera</taxon>
        <taxon>Eurotatoria</taxon>
        <taxon>Monogononta</taxon>
        <taxon>Pseudotrocha</taxon>
        <taxon>Ploima</taxon>
        <taxon>Brachionidae</taxon>
        <taxon>Brachionus</taxon>
    </lineage>
</organism>
<name>A0A3M7TAH9_BRAPC</name>
<proteinExistence type="predicted"/>
<evidence type="ECO:0000313" key="1">
    <source>
        <dbReference type="EMBL" id="RNA44975.1"/>
    </source>
</evidence>
<protein>
    <submittedName>
        <fullName evidence="1">Uncharacterized protein</fullName>
    </submittedName>
</protein>
<dbReference type="Proteomes" id="UP000276133">
    <property type="component" value="Unassembled WGS sequence"/>
</dbReference>
<dbReference type="EMBL" id="REGN01000043">
    <property type="protein sequence ID" value="RNA44975.1"/>
    <property type="molecule type" value="Genomic_DNA"/>
</dbReference>
<keyword evidence="2" id="KW-1185">Reference proteome</keyword>